<name>A0A2M4DG66_ANODA</name>
<evidence type="ECO:0000313" key="2">
    <source>
        <dbReference type="EMBL" id="MBW76525.1"/>
    </source>
</evidence>
<keyword evidence="1" id="KW-0812">Transmembrane</keyword>
<keyword evidence="1" id="KW-0472">Membrane</keyword>
<sequence length="66" mass="7098">MTFTLAVWSITLFALNAIALITGASDGPMVGFGVVFSASAYFLSSTPTIAGLFAYRTRRPKSHRQL</sequence>
<keyword evidence="1" id="KW-1133">Transmembrane helix</keyword>
<organism evidence="2">
    <name type="scientific">Anopheles darlingi</name>
    <name type="common">Mosquito</name>
    <dbReference type="NCBI Taxonomy" id="43151"/>
    <lineage>
        <taxon>Eukaryota</taxon>
        <taxon>Metazoa</taxon>
        <taxon>Ecdysozoa</taxon>
        <taxon>Arthropoda</taxon>
        <taxon>Hexapoda</taxon>
        <taxon>Insecta</taxon>
        <taxon>Pterygota</taxon>
        <taxon>Neoptera</taxon>
        <taxon>Endopterygota</taxon>
        <taxon>Diptera</taxon>
        <taxon>Nematocera</taxon>
        <taxon>Culicoidea</taxon>
        <taxon>Culicidae</taxon>
        <taxon>Anophelinae</taxon>
        <taxon>Anopheles</taxon>
    </lineage>
</organism>
<feature type="transmembrane region" description="Helical" evidence="1">
    <location>
        <begin position="29"/>
        <end position="55"/>
    </location>
</feature>
<dbReference type="AlphaFoldDB" id="A0A2M4DG66"/>
<dbReference type="EMBL" id="GGFL01012347">
    <property type="protein sequence ID" value="MBW76525.1"/>
    <property type="molecule type" value="Transcribed_RNA"/>
</dbReference>
<protein>
    <submittedName>
        <fullName evidence="2">Uncharacterized protein</fullName>
    </submittedName>
</protein>
<accession>A0A2M4DG66</accession>
<reference evidence="2" key="1">
    <citation type="submission" date="2018-01" db="EMBL/GenBank/DDBJ databases">
        <title>An insight into the sialome of Amazonian anophelines.</title>
        <authorList>
            <person name="Ribeiro J.M."/>
            <person name="Scarpassa V."/>
            <person name="Calvo E."/>
        </authorList>
    </citation>
    <scope>NUCLEOTIDE SEQUENCE</scope>
</reference>
<proteinExistence type="predicted"/>
<evidence type="ECO:0000256" key="1">
    <source>
        <dbReference type="SAM" id="Phobius"/>
    </source>
</evidence>